<name>A0ABV6UHA1_9ACTN</name>
<accession>A0ABV6UHA1</accession>
<dbReference type="RefSeq" id="WP_157623723.1">
    <property type="nucleotide sequence ID" value="NZ_JBHEZZ010000002.1"/>
</dbReference>
<evidence type="ECO:0008006" key="4">
    <source>
        <dbReference type="Google" id="ProtNLM"/>
    </source>
</evidence>
<proteinExistence type="predicted"/>
<evidence type="ECO:0000313" key="3">
    <source>
        <dbReference type="Proteomes" id="UP001592528"/>
    </source>
</evidence>
<gene>
    <name evidence="2" type="ORF">ACEZDJ_05920</name>
</gene>
<sequence length="1245" mass="132188">MVAGSAVEALGEALTALWEAAGRPVRNGLLRIPGMKDVVKRSTLSDWMRGKSAPSKGNSKAFFALIDYLNGRVAPPKGPTPAGLLRSRWKKLLEDAQAEKQNNRGGRPPQAAKADERVPTYPAAHLEGVREDDRALREHDLWVRENVLSDVLIGREEELAELLAFCTAAEGGAGSGYAWWQAGPWAGKTALLADFVVRGKPSDSVEVVSYFIGRRLANNDRSAFLDGVARQLAVVAGLKMTREMRRPAAFPGLCADAAAACRARGRSLLLVVDGLDEGVVETGRSIAGVLPKRLPRGMLVLVSGRPNPRIPDEVAVDHPLRYPEIVRLLASSADAKVIRSMATQDLEELLDDRVGSALLSLLTVAQGGLSGADLACLTGVRPRDIDVKLHRITGRNFVAEKSSYRPGPDLDADARTYVLGHDELYRTALAGLGEGAVSEAVQLLHNWAEEYREAGWPTDTPAYLLYSYPALLDRTDEVGRLADVVLDPRRQVELLRRSSADAAVGQLELTRQRLRQRGEVDLGTLAALGVSWDVLTEGAGALPPSLAEALARLGHVQRALEVARAAAHPADRAQRLAELACVLAEVDPSTAVEAAQEAAALARRARLEADIGEEFEADVAAGDAAVALLTVGQDDEGLELLAVLRPWAAPKGNLCVVFSRASLAVRPRSVALAEELLERAQRIAGEVQVERLPDPAAPITAWAAIASAATPAREAEMYAKISEYAGSLPLRGLPSSYVRACAAKALCSTRPERAVELALQSAQQIEDAVSGPDASTRDEPLDRVDLEIAVGTSVDALAAVGEVERARALAAGVPAELRVGVFGSVIRSSAFDGLVGSNAGPAESAARQAVQLAREGVREEAERLLGEATAEQDSPVWHRWETDLDRLAQPLAAVGRFADAEVLAVSLVDPLRRVLALAAVAIEAAAAGNLPDTHRLALEAAEISRGLDGAGNFSIFAGSPGDDVITAQAAAAQALARAGDREAALALVEEIALAKPAAAARATTAVAAALRFTDLEGAVRLVDTQRERLMTGDEKPGGKICELVLLLVSIADADEQCAERIEQAIDETWSSNGIAALENEDQLAVAILESHRQREPALQLLDRVERSLQNVPPEHRDCGALAIARAAFGDIEGARRAALDTPVPFGRAVALAAVAGYLSRAEMGFRSMSYSAQSELQKLLHPLALLVAPPDADGSLDTAAGFARSALEEGGWRAALPALAHVAPQAVERVRDIVFTYQGISRRRP</sequence>
<dbReference type="Proteomes" id="UP001592528">
    <property type="component" value="Unassembled WGS sequence"/>
</dbReference>
<dbReference type="EMBL" id="JBHEZZ010000002">
    <property type="protein sequence ID" value="MFC1400816.1"/>
    <property type="molecule type" value="Genomic_DNA"/>
</dbReference>
<reference evidence="2 3" key="1">
    <citation type="submission" date="2024-09" db="EMBL/GenBank/DDBJ databases">
        <authorList>
            <person name="Lee S.D."/>
        </authorList>
    </citation>
    <scope>NUCLEOTIDE SEQUENCE [LARGE SCALE GENOMIC DNA]</scope>
    <source>
        <strain evidence="2 3">N1-5</strain>
    </source>
</reference>
<feature type="region of interest" description="Disordered" evidence="1">
    <location>
        <begin position="98"/>
        <end position="118"/>
    </location>
</feature>
<comment type="caution">
    <text evidence="2">The sequence shown here is derived from an EMBL/GenBank/DDBJ whole genome shotgun (WGS) entry which is preliminary data.</text>
</comment>
<organism evidence="2 3">
    <name type="scientific">Streptacidiphilus cavernicola</name>
    <dbReference type="NCBI Taxonomy" id="3342716"/>
    <lineage>
        <taxon>Bacteria</taxon>
        <taxon>Bacillati</taxon>
        <taxon>Actinomycetota</taxon>
        <taxon>Actinomycetes</taxon>
        <taxon>Kitasatosporales</taxon>
        <taxon>Streptomycetaceae</taxon>
        <taxon>Streptacidiphilus</taxon>
    </lineage>
</organism>
<evidence type="ECO:0000313" key="2">
    <source>
        <dbReference type="EMBL" id="MFC1400816.1"/>
    </source>
</evidence>
<keyword evidence="3" id="KW-1185">Reference proteome</keyword>
<protein>
    <recommendedName>
        <fullName evidence="4">NACHT domain-containing protein</fullName>
    </recommendedName>
</protein>
<evidence type="ECO:0000256" key="1">
    <source>
        <dbReference type="SAM" id="MobiDB-lite"/>
    </source>
</evidence>